<dbReference type="InterPro" id="IPR007831">
    <property type="entry name" value="T2SS_GspE_N"/>
</dbReference>
<dbReference type="SUPFAM" id="SSF160246">
    <property type="entry name" value="EspE N-terminal domain-like"/>
    <property type="match status" value="2"/>
</dbReference>
<sequence>MPKDTPKTSEPTTHGELIEILIKEGLLSEKQALHASRLRTKLVRPKPLLEIVKELGYVTADQVTAAIRKNKLSMRIGSLLLELGLISEADLEAAFQIQRTSKTPQKLGEVLVNNNFIKEFKLLEALSMQLGYPFVDPRFTNLDVSLLHQIPITYRNKANYVPIERQEHQVVVAFANVLDLDDQQEARTIFPEGILPAIATRESIVETYQRFERGAQSKESVDDDSASGIVERIILDAIELDVSDIHMEPLPDRLRIRFRRDGVLEPYKDFPREIIPNISSRIKIMCKADIAEKRRHQGGRILFEYPGGELDMRASFYVTIHGEAIVLRLLNRQGNLIDITGIGMYPKILKRFIDGALSRPSGVVIITGPTGSGKTTTVYSCIHHLNTPLLSIITAEEPVEYVIPGISQCSIDPKINLTFEETLRHIVRQDPDVILIGEIRDNYSAEVAVQAALTGHKVLTTFHTEDSIGGLIRLMNMDIEAFLISSTVVSVVAQRLLRRICPECSQPYKPSPGELQLFGYTQATIQGANFRKGTGCSHCRYTGYRGRIAVFELLILDEMVRAAILERRTSFDIRKIALESAGLVTLFEEGLVKASEGQTTLEEVMRCLPLVLKPRPLEETRRLLGV</sequence>
<evidence type="ECO:0000259" key="4">
    <source>
        <dbReference type="PROSITE" id="PS00662"/>
    </source>
</evidence>
<keyword evidence="6" id="KW-1185">Reference proteome</keyword>
<evidence type="ECO:0000256" key="3">
    <source>
        <dbReference type="ARBA" id="ARBA00022840"/>
    </source>
</evidence>
<gene>
    <name evidence="5" type="ORF">SAMN04488082_10993</name>
</gene>
<comment type="similarity">
    <text evidence="1">Belongs to the GSP E family.</text>
</comment>
<dbReference type="OrthoDB" id="9805147at2"/>
<dbReference type="GO" id="GO:0016887">
    <property type="term" value="F:ATP hydrolysis activity"/>
    <property type="evidence" value="ECO:0007669"/>
    <property type="project" value="TreeGrafter"/>
</dbReference>
<dbReference type="STRING" id="52560.SAMN04488082_10993"/>
<dbReference type="EMBL" id="FORX01000009">
    <property type="protein sequence ID" value="SFJ91217.1"/>
    <property type="molecule type" value="Genomic_DNA"/>
</dbReference>
<dbReference type="CDD" id="cd01129">
    <property type="entry name" value="PulE-GspE-like"/>
    <property type="match status" value="1"/>
</dbReference>
<evidence type="ECO:0000313" key="6">
    <source>
        <dbReference type="Proteomes" id="UP000198635"/>
    </source>
</evidence>
<dbReference type="PROSITE" id="PS00662">
    <property type="entry name" value="T2SP_E"/>
    <property type="match status" value="1"/>
</dbReference>
<proteinExistence type="inferred from homology"/>
<name>A0A1I3VAK0_9BACT</name>
<keyword evidence="2" id="KW-0547">Nucleotide-binding</keyword>
<evidence type="ECO:0000313" key="5">
    <source>
        <dbReference type="EMBL" id="SFJ91217.1"/>
    </source>
</evidence>
<reference evidence="6" key="1">
    <citation type="submission" date="2016-10" db="EMBL/GenBank/DDBJ databases">
        <authorList>
            <person name="Varghese N."/>
            <person name="Submissions S."/>
        </authorList>
    </citation>
    <scope>NUCLEOTIDE SEQUENCE [LARGE SCALE GENOMIC DNA]</scope>
    <source>
        <strain evidence="6">DSM 5918</strain>
    </source>
</reference>
<dbReference type="PANTHER" id="PTHR30258:SF2">
    <property type="entry name" value="COMG OPERON PROTEIN 1"/>
    <property type="match status" value="1"/>
</dbReference>
<dbReference type="Gene3D" id="3.40.50.300">
    <property type="entry name" value="P-loop containing nucleotide triphosphate hydrolases"/>
    <property type="match status" value="1"/>
</dbReference>
<dbReference type="Proteomes" id="UP000198635">
    <property type="component" value="Unassembled WGS sequence"/>
</dbReference>
<dbReference type="GO" id="GO:0005524">
    <property type="term" value="F:ATP binding"/>
    <property type="evidence" value="ECO:0007669"/>
    <property type="project" value="UniProtKB-KW"/>
</dbReference>
<protein>
    <submittedName>
        <fullName evidence="5">Type IV pilus assembly protein PilB</fullName>
    </submittedName>
</protein>
<dbReference type="RefSeq" id="WP_092375025.1">
    <property type="nucleotide sequence ID" value="NZ_FORX01000009.1"/>
</dbReference>
<dbReference type="InterPro" id="IPR027417">
    <property type="entry name" value="P-loop_NTPase"/>
</dbReference>
<dbReference type="Gene3D" id="3.30.450.90">
    <property type="match status" value="1"/>
</dbReference>
<dbReference type="InterPro" id="IPR037257">
    <property type="entry name" value="T2SS_E_N_sf"/>
</dbReference>
<keyword evidence="3" id="KW-0067">ATP-binding</keyword>
<feature type="domain" description="Bacterial type II secretion system protein E" evidence="4">
    <location>
        <begin position="427"/>
        <end position="441"/>
    </location>
</feature>
<dbReference type="Pfam" id="PF05157">
    <property type="entry name" value="MshEN"/>
    <property type="match status" value="1"/>
</dbReference>
<accession>A0A1I3VAK0</accession>
<dbReference type="SUPFAM" id="SSF52540">
    <property type="entry name" value="P-loop containing nucleoside triphosphate hydrolases"/>
    <property type="match status" value="1"/>
</dbReference>
<evidence type="ECO:0000256" key="1">
    <source>
        <dbReference type="ARBA" id="ARBA00006611"/>
    </source>
</evidence>
<organism evidence="5 6">
    <name type="scientific">Desulfomicrobium apsheronum</name>
    <dbReference type="NCBI Taxonomy" id="52560"/>
    <lineage>
        <taxon>Bacteria</taxon>
        <taxon>Pseudomonadati</taxon>
        <taxon>Thermodesulfobacteriota</taxon>
        <taxon>Desulfovibrionia</taxon>
        <taxon>Desulfovibrionales</taxon>
        <taxon>Desulfomicrobiaceae</taxon>
        <taxon>Desulfomicrobium</taxon>
    </lineage>
</organism>
<dbReference type="Gene3D" id="3.30.300.160">
    <property type="entry name" value="Type II secretion system, protein E, N-terminal domain"/>
    <property type="match status" value="1"/>
</dbReference>
<dbReference type="GO" id="GO:0005886">
    <property type="term" value="C:plasma membrane"/>
    <property type="evidence" value="ECO:0007669"/>
    <property type="project" value="TreeGrafter"/>
</dbReference>
<dbReference type="Pfam" id="PF00437">
    <property type="entry name" value="T2SSE"/>
    <property type="match status" value="1"/>
</dbReference>
<dbReference type="PANTHER" id="PTHR30258">
    <property type="entry name" value="TYPE II SECRETION SYSTEM PROTEIN GSPE-RELATED"/>
    <property type="match status" value="1"/>
</dbReference>
<dbReference type="AlphaFoldDB" id="A0A1I3VAK0"/>
<evidence type="ECO:0000256" key="2">
    <source>
        <dbReference type="ARBA" id="ARBA00022741"/>
    </source>
</evidence>
<dbReference type="InterPro" id="IPR001482">
    <property type="entry name" value="T2SS/T4SS_dom"/>
</dbReference>